<evidence type="ECO:0000256" key="1">
    <source>
        <dbReference type="SAM" id="SignalP"/>
    </source>
</evidence>
<protein>
    <recommendedName>
        <fullName evidence="4">Secreted protein</fullName>
    </recommendedName>
</protein>
<name>I0L1Z5_9ACTN</name>
<feature type="signal peptide" evidence="1">
    <location>
        <begin position="1"/>
        <end position="29"/>
    </location>
</feature>
<keyword evidence="3" id="KW-1185">Reference proteome</keyword>
<accession>I0L1Z5</accession>
<gene>
    <name evidence="2" type="ORF">MILUP08_42773</name>
</gene>
<sequence length="99" mass="11043">MHTFRHSPAPAASLLRALVVVPLTTPASAARPSIPNVNRPYYHRFPRNSSGASVHVLNSTGERVLNRRHTDQSRVGLALNVDPGQTRWSQVRRLGLWWG</sequence>
<reference evidence="3" key="1">
    <citation type="journal article" date="2012" name="J. Bacteriol.">
        <title>Genome Sequence of Micromonospora lupini Lupac 08, Isolated from Root Nodules of Lupinus angustifolius.</title>
        <authorList>
            <person name="Alonso-Vega P."/>
            <person name="Normand P."/>
            <person name="Bacigalupe R."/>
            <person name="Pujic P."/>
            <person name="Lajus A."/>
            <person name="Vallenet D."/>
            <person name="Carro L."/>
            <person name="Coll P."/>
            <person name="Trujillo M.E."/>
        </authorList>
    </citation>
    <scope>NUCLEOTIDE SEQUENCE [LARGE SCALE GENOMIC DNA]</scope>
    <source>
        <strain evidence="3">Lupac 08</strain>
    </source>
</reference>
<dbReference type="Proteomes" id="UP000003448">
    <property type="component" value="Unassembled WGS sequence"/>
</dbReference>
<dbReference type="EMBL" id="CAIE01000022">
    <property type="protein sequence ID" value="CCH17842.1"/>
    <property type="molecule type" value="Genomic_DNA"/>
</dbReference>
<evidence type="ECO:0000313" key="3">
    <source>
        <dbReference type="Proteomes" id="UP000003448"/>
    </source>
</evidence>
<comment type="caution">
    <text evidence="2">The sequence shown here is derived from an EMBL/GenBank/DDBJ whole genome shotgun (WGS) entry which is preliminary data.</text>
</comment>
<dbReference type="AlphaFoldDB" id="I0L1Z5"/>
<organism evidence="2 3">
    <name type="scientific">Micromonospora lupini str. Lupac 08</name>
    <dbReference type="NCBI Taxonomy" id="1150864"/>
    <lineage>
        <taxon>Bacteria</taxon>
        <taxon>Bacillati</taxon>
        <taxon>Actinomycetota</taxon>
        <taxon>Actinomycetes</taxon>
        <taxon>Micromonosporales</taxon>
        <taxon>Micromonosporaceae</taxon>
        <taxon>Micromonospora</taxon>
    </lineage>
</organism>
<evidence type="ECO:0000313" key="2">
    <source>
        <dbReference type="EMBL" id="CCH17842.1"/>
    </source>
</evidence>
<proteinExistence type="predicted"/>
<dbReference type="STRING" id="1150864.MILUP08_42773"/>
<keyword evidence="1" id="KW-0732">Signal</keyword>
<evidence type="ECO:0008006" key="4">
    <source>
        <dbReference type="Google" id="ProtNLM"/>
    </source>
</evidence>
<feature type="chain" id="PRO_5003630829" description="Secreted protein" evidence="1">
    <location>
        <begin position="30"/>
        <end position="99"/>
    </location>
</feature>